<proteinExistence type="predicted"/>
<dbReference type="RefSeq" id="WP_183460552.1">
    <property type="nucleotide sequence ID" value="NZ_JACHWZ010000011.1"/>
</dbReference>
<dbReference type="Proteomes" id="UP000535937">
    <property type="component" value="Unassembled WGS sequence"/>
</dbReference>
<reference evidence="1 2" key="1">
    <citation type="submission" date="2020-08" db="EMBL/GenBank/DDBJ databases">
        <title>Genomic Encyclopedia of Type Strains, Phase III (KMG-III): the genomes of soil and plant-associated and newly described type strains.</title>
        <authorList>
            <person name="Whitman W."/>
        </authorList>
    </citation>
    <scope>NUCLEOTIDE SEQUENCE [LARGE SCALE GENOMIC DNA]</scope>
    <source>
        <strain evidence="1 2">CECT 8799</strain>
    </source>
</reference>
<evidence type="ECO:0000313" key="2">
    <source>
        <dbReference type="Proteomes" id="UP000535937"/>
    </source>
</evidence>
<evidence type="ECO:0000313" key="1">
    <source>
        <dbReference type="EMBL" id="MBB3061820.1"/>
    </source>
</evidence>
<gene>
    <name evidence="1" type="ORF">FHS09_002660</name>
</gene>
<name>A0A7W4WCS5_9GAMM</name>
<dbReference type="AlphaFoldDB" id="A0A7W4WCS5"/>
<accession>A0A7W4WCS5</accession>
<protein>
    <submittedName>
        <fullName evidence="1">Uncharacterized protein</fullName>
    </submittedName>
</protein>
<keyword evidence="2" id="KW-1185">Reference proteome</keyword>
<organism evidence="1 2">
    <name type="scientific">Microbulbifer rhizosphaerae</name>
    <dbReference type="NCBI Taxonomy" id="1562603"/>
    <lineage>
        <taxon>Bacteria</taxon>
        <taxon>Pseudomonadati</taxon>
        <taxon>Pseudomonadota</taxon>
        <taxon>Gammaproteobacteria</taxon>
        <taxon>Cellvibrionales</taxon>
        <taxon>Microbulbiferaceae</taxon>
        <taxon>Microbulbifer</taxon>
    </lineage>
</organism>
<dbReference type="EMBL" id="JACHWZ010000011">
    <property type="protein sequence ID" value="MBB3061820.1"/>
    <property type="molecule type" value="Genomic_DNA"/>
</dbReference>
<comment type="caution">
    <text evidence="1">The sequence shown here is derived from an EMBL/GenBank/DDBJ whole genome shotgun (WGS) entry which is preliminary data.</text>
</comment>
<sequence length="102" mass="10856">MAATVGKADAADGQHRLADGIQGGDNGFFPGLDLQAGVGGKPFGATNITVAAHIHHRFLVGVYPHPEGLQLAGFIHRLPRYRRCRIAPVHRKERPGASIMIG</sequence>